<dbReference type="Proteomes" id="UP001252207">
    <property type="component" value="Unassembled WGS sequence"/>
</dbReference>
<accession>A0A345LXB3</accession>
<keyword evidence="5" id="KW-1185">Reference proteome</keyword>
<evidence type="ECO:0000313" key="5">
    <source>
        <dbReference type="Proteomes" id="UP001252207"/>
    </source>
</evidence>
<reference evidence="3 5" key="2">
    <citation type="submission" date="2022-06" db="EMBL/GenBank/DDBJ databases">
        <title>Chromosome and plasmid sequencings of Enterobacteriales species co-exiting double carbapenemases.</title>
        <authorList>
            <person name="Fu Y."/>
        </authorList>
    </citation>
    <scope>NUCLEOTIDE SEQUENCE [LARGE SCALE GENOMIC DNA]</scope>
    <source>
        <strain evidence="3 5">21030615019</strain>
    </source>
</reference>
<dbReference type="AlphaFoldDB" id="A0A345LXB3"/>
<keyword evidence="1" id="KW-0732">Signal</keyword>
<dbReference type="GeneID" id="89488759"/>
<name>A0A345LXB3_9GAMM</name>
<reference evidence="2" key="1">
    <citation type="submission" date="2021-03" db="EMBL/GenBank/DDBJ databases">
        <authorList>
            <person name="Stanton E."/>
        </authorList>
    </citation>
    <scope>NUCLEOTIDE SEQUENCE</scope>
    <source>
        <strain evidence="2">2020EL-00113</strain>
    </source>
</reference>
<gene>
    <name evidence="2" type="ORF">J7T18_18385</name>
    <name evidence="3" type="ORF">NLX89_03440</name>
</gene>
<proteinExistence type="predicted"/>
<feature type="chain" id="PRO_5041087839" description="DUF4142 domain-containing protein" evidence="1">
    <location>
        <begin position="20"/>
        <end position="154"/>
    </location>
</feature>
<dbReference type="OrthoDB" id="6455891at2"/>
<dbReference type="KEGG" id="prq:CYG50_12355"/>
<dbReference type="EMBL" id="JANAVW010000001">
    <property type="protein sequence ID" value="MDT0132397.1"/>
    <property type="molecule type" value="Genomic_DNA"/>
</dbReference>
<sequence>MKKFIFALTLVAVTGHVSAAQTEKEIHYNAANALNFTENNTSYSNLKSINSHLSKAGISTNNDINSTQSFLELDEHAQAAAALSFTQNNTSPIMQSMISRHQSLSPNYKQPAVKVAKSFSEMNENEKAVTMLSFHKNSSSESIQSKIIENLKNN</sequence>
<evidence type="ECO:0000256" key="1">
    <source>
        <dbReference type="SAM" id="SignalP"/>
    </source>
</evidence>
<organism evidence="2 4">
    <name type="scientific">Providencia huaxiensis</name>
    <dbReference type="NCBI Taxonomy" id="2027290"/>
    <lineage>
        <taxon>Bacteria</taxon>
        <taxon>Pseudomonadati</taxon>
        <taxon>Pseudomonadota</taxon>
        <taxon>Gammaproteobacteria</taxon>
        <taxon>Enterobacterales</taxon>
        <taxon>Morganellaceae</taxon>
        <taxon>Providencia</taxon>
    </lineage>
</organism>
<feature type="signal peptide" evidence="1">
    <location>
        <begin position="1"/>
        <end position="19"/>
    </location>
</feature>
<dbReference type="Proteomes" id="UP000674270">
    <property type="component" value="Unassembled WGS sequence"/>
</dbReference>
<evidence type="ECO:0008006" key="6">
    <source>
        <dbReference type="Google" id="ProtNLM"/>
    </source>
</evidence>
<evidence type="ECO:0000313" key="3">
    <source>
        <dbReference type="EMBL" id="MDT0132397.1"/>
    </source>
</evidence>
<dbReference type="RefSeq" id="WP_102138964.1">
    <property type="nucleotide sequence ID" value="NZ_CP031123.2"/>
</dbReference>
<dbReference type="EMBL" id="JAGKLY010000011">
    <property type="protein sequence ID" value="MBQ0270263.1"/>
    <property type="molecule type" value="Genomic_DNA"/>
</dbReference>
<protein>
    <recommendedName>
        <fullName evidence="6">DUF4142 domain-containing protein</fullName>
    </recommendedName>
</protein>
<evidence type="ECO:0000313" key="2">
    <source>
        <dbReference type="EMBL" id="MBQ0270263.1"/>
    </source>
</evidence>
<evidence type="ECO:0000313" key="4">
    <source>
        <dbReference type="Proteomes" id="UP000674270"/>
    </source>
</evidence>
<comment type="caution">
    <text evidence="2">The sequence shown here is derived from an EMBL/GenBank/DDBJ whole genome shotgun (WGS) entry which is preliminary data.</text>
</comment>